<evidence type="ECO:0000313" key="2">
    <source>
        <dbReference type="EMBL" id="EFL24342.1"/>
    </source>
</evidence>
<evidence type="ECO:0000313" key="3">
    <source>
        <dbReference type="Proteomes" id="UP000003963"/>
    </source>
</evidence>
<gene>
    <name evidence="2" type="ORF">SSOG_04056</name>
</gene>
<reference evidence="2 3" key="1">
    <citation type="submission" date="2009-02" db="EMBL/GenBank/DDBJ databases">
        <title>Annotation of Streptomyces hygroscopicus strain ATCC 53653.</title>
        <authorList>
            <consortium name="The Broad Institute Genome Sequencing Platform"/>
            <consortium name="Broad Institute Microbial Sequencing Center"/>
            <person name="Fischbach M."/>
            <person name="Godfrey P."/>
            <person name="Ward D."/>
            <person name="Young S."/>
            <person name="Zeng Q."/>
            <person name="Koehrsen M."/>
            <person name="Alvarado L."/>
            <person name="Berlin A.M."/>
            <person name="Bochicchio J."/>
            <person name="Borenstein D."/>
            <person name="Chapman S.B."/>
            <person name="Chen Z."/>
            <person name="Engels R."/>
            <person name="Freedman E."/>
            <person name="Gellesch M."/>
            <person name="Goldberg J."/>
            <person name="Griggs A."/>
            <person name="Gujja S."/>
            <person name="Heilman E.R."/>
            <person name="Heiman D.I."/>
            <person name="Hepburn T.A."/>
            <person name="Howarth C."/>
            <person name="Jen D."/>
            <person name="Larson L."/>
            <person name="Lewis B."/>
            <person name="Mehta T."/>
            <person name="Park D."/>
            <person name="Pearson M."/>
            <person name="Richards J."/>
            <person name="Roberts A."/>
            <person name="Saif S."/>
            <person name="Shea T.D."/>
            <person name="Shenoy N."/>
            <person name="Sisk P."/>
            <person name="Stolte C."/>
            <person name="Sykes S.N."/>
            <person name="Thomson T."/>
            <person name="Walk T."/>
            <person name="White J."/>
            <person name="Yandava C."/>
            <person name="Straight P."/>
            <person name="Clardy J."/>
            <person name="Hung D."/>
            <person name="Kolter R."/>
            <person name="Mekalanos J."/>
            <person name="Walker S."/>
            <person name="Walsh C.T."/>
            <person name="Wieland-Brown L.C."/>
            <person name="Haas B."/>
            <person name="Nusbaum C."/>
            <person name="Birren B."/>
        </authorList>
    </citation>
    <scope>NUCLEOTIDE SEQUENCE [LARGE SCALE GENOMIC DNA]</scope>
    <source>
        <strain evidence="2 3">ATCC 53653</strain>
    </source>
</reference>
<protein>
    <submittedName>
        <fullName evidence="2">Putative membrane protein</fullName>
    </submittedName>
</protein>
<keyword evidence="1" id="KW-0472">Membrane</keyword>
<dbReference type="EMBL" id="GG657754">
    <property type="protein sequence ID" value="EFL24342.1"/>
    <property type="molecule type" value="Genomic_DNA"/>
</dbReference>
<keyword evidence="1" id="KW-1133">Transmembrane helix</keyword>
<dbReference type="Proteomes" id="UP000003963">
    <property type="component" value="Unassembled WGS sequence"/>
</dbReference>
<dbReference type="STRING" id="457427.SSOG_04056"/>
<feature type="non-terminal residue" evidence="2">
    <location>
        <position position="62"/>
    </location>
</feature>
<dbReference type="HOGENOM" id="CLU_195369_0_0_11"/>
<accession>D9WUA7</accession>
<name>D9WUA7_9ACTN</name>
<keyword evidence="1" id="KW-0812">Transmembrane</keyword>
<dbReference type="AlphaFoldDB" id="D9WUA7"/>
<evidence type="ECO:0000256" key="1">
    <source>
        <dbReference type="SAM" id="Phobius"/>
    </source>
</evidence>
<feature type="transmembrane region" description="Helical" evidence="1">
    <location>
        <begin position="36"/>
        <end position="58"/>
    </location>
</feature>
<sequence>MTVDAQSHAIAPRRTYLIGRARPNAIVGKNRETGEIALIIVGAFIGMMCGLLVPMLTLRIVA</sequence>
<proteinExistence type="predicted"/>
<organism evidence="2 3">
    <name type="scientific">Streptomyces himastatinicus ATCC 53653</name>
    <dbReference type="NCBI Taxonomy" id="457427"/>
    <lineage>
        <taxon>Bacteria</taxon>
        <taxon>Bacillati</taxon>
        <taxon>Actinomycetota</taxon>
        <taxon>Actinomycetes</taxon>
        <taxon>Kitasatosporales</taxon>
        <taxon>Streptomycetaceae</taxon>
        <taxon>Streptomyces</taxon>
        <taxon>Streptomyces violaceusniger group</taxon>
    </lineage>
</organism>
<keyword evidence="3" id="KW-1185">Reference proteome</keyword>